<dbReference type="Proteomes" id="UP000323454">
    <property type="component" value="Unassembled WGS sequence"/>
</dbReference>
<dbReference type="InterPro" id="IPR035996">
    <property type="entry name" value="4pyrrol_Methylase_sf"/>
</dbReference>
<evidence type="ECO:0000256" key="4">
    <source>
        <dbReference type="ARBA" id="ARBA00022679"/>
    </source>
</evidence>
<keyword evidence="3 9" id="KW-0489">Methyltransferase</keyword>
<dbReference type="Gene3D" id="3.30.950.10">
    <property type="entry name" value="Methyltransferase, Cobalt-precorrin-4 Transmethylase, Domain 2"/>
    <property type="match status" value="1"/>
</dbReference>
<keyword evidence="10" id="KW-1185">Reference proteome</keyword>
<dbReference type="NCBIfam" id="TIGR01466">
    <property type="entry name" value="cobJ_cbiH"/>
    <property type="match status" value="1"/>
</dbReference>
<keyword evidence="5" id="KW-0949">S-adenosyl-L-methionine</keyword>
<evidence type="ECO:0000256" key="2">
    <source>
        <dbReference type="ARBA" id="ARBA00022573"/>
    </source>
</evidence>
<feature type="domain" description="CobE/GbiG C-terminal" evidence="7">
    <location>
        <begin position="202"/>
        <end position="337"/>
    </location>
</feature>
<dbReference type="Pfam" id="PF00590">
    <property type="entry name" value="TP_methylase"/>
    <property type="match status" value="1"/>
</dbReference>
<dbReference type="InterPro" id="IPR051810">
    <property type="entry name" value="Precorrin_MeTrfase"/>
</dbReference>
<evidence type="ECO:0000256" key="1">
    <source>
        <dbReference type="ARBA" id="ARBA00004953"/>
    </source>
</evidence>
<keyword evidence="2" id="KW-0169">Cobalamin biosynthesis</keyword>
<dbReference type="SUPFAM" id="SSF159664">
    <property type="entry name" value="CobE/GbiG C-terminal domain-like"/>
    <property type="match status" value="1"/>
</dbReference>
<evidence type="ECO:0000259" key="6">
    <source>
        <dbReference type="Pfam" id="PF00590"/>
    </source>
</evidence>
<dbReference type="SUPFAM" id="SSF159672">
    <property type="entry name" value="CbiG N-terminal domain-like"/>
    <property type="match status" value="1"/>
</dbReference>
<dbReference type="OrthoDB" id="9804789at2"/>
<name>A0A5B2X5Q2_9PSEU</name>
<evidence type="ECO:0000313" key="10">
    <source>
        <dbReference type="Proteomes" id="UP000323454"/>
    </source>
</evidence>
<dbReference type="Gene3D" id="3.40.1010.10">
    <property type="entry name" value="Cobalt-precorrin-4 Transmethylase, Domain 1"/>
    <property type="match status" value="1"/>
</dbReference>
<evidence type="ECO:0000259" key="7">
    <source>
        <dbReference type="Pfam" id="PF01890"/>
    </source>
</evidence>
<evidence type="ECO:0000256" key="5">
    <source>
        <dbReference type="ARBA" id="ARBA00022691"/>
    </source>
</evidence>
<dbReference type="Pfam" id="PF01890">
    <property type="entry name" value="CbiG_C"/>
    <property type="match status" value="1"/>
</dbReference>
<dbReference type="RefSeq" id="WP_149851559.1">
    <property type="nucleotide sequence ID" value="NZ_VUOB01000041.1"/>
</dbReference>
<dbReference type="UniPathway" id="UPA00148"/>
<evidence type="ECO:0000313" key="9">
    <source>
        <dbReference type="EMBL" id="KAA2258563.1"/>
    </source>
</evidence>
<dbReference type="InterPro" id="IPR038029">
    <property type="entry name" value="GbiG_N_sf"/>
</dbReference>
<dbReference type="InterPro" id="IPR036518">
    <property type="entry name" value="CobE/GbiG_C_sf"/>
</dbReference>
<dbReference type="InterPro" id="IPR021744">
    <property type="entry name" value="CbiG_N"/>
</dbReference>
<feature type="domain" description="Cobalamin synthesis G N-terminal" evidence="8">
    <location>
        <begin position="37"/>
        <end position="116"/>
    </location>
</feature>
<dbReference type="Pfam" id="PF11760">
    <property type="entry name" value="CbiG_N"/>
    <property type="match status" value="1"/>
</dbReference>
<organism evidence="9 10">
    <name type="scientific">Solihabitans fulvus</name>
    <dbReference type="NCBI Taxonomy" id="1892852"/>
    <lineage>
        <taxon>Bacteria</taxon>
        <taxon>Bacillati</taxon>
        <taxon>Actinomycetota</taxon>
        <taxon>Actinomycetes</taxon>
        <taxon>Pseudonocardiales</taxon>
        <taxon>Pseudonocardiaceae</taxon>
        <taxon>Solihabitans</taxon>
    </lineage>
</organism>
<dbReference type="GO" id="GO:0030789">
    <property type="term" value="F:precorrin-3B C17-methyltransferase activity"/>
    <property type="evidence" value="ECO:0007669"/>
    <property type="project" value="UniProtKB-EC"/>
</dbReference>
<keyword evidence="4 9" id="KW-0808">Transferase</keyword>
<reference evidence="9 10" key="2">
    <citation type="submission" date="2019-09" db="EMBL/GenBank/DDBJ databases">
        <authorList>
            <person name="Jin C."/>
        </authorList>
    </citation>
    <scope>NUCLEOTIDE SEQUENCE [LARGE SCALE GENOMIC DNA]</scope>
    <source>
        <strain evidence="9 10">AN110305</strain>
    </source>
</reference>
<gene>
    <name evidence="9" type="primary">cobJ</name>
    <name evidence="9" type="ORF">F0L68_22155</name>
</gene>
<evidence type="ECO:0000259" key="8">
    <source>
        <dbReference type="Pfam" id="PF11760"/>
    </source>
</evidence>
<feature type="domain" description="Tetrapyrrole methylase" evidence="6">
    <location>
        <begin position="345"/>
        <end position="549"/>
    </location>
</feature>
<sequence>MIGLFAVTSAGRRAASELAAALGPDTVVADGPIRPALERLWPKLGAAVFFLATGATVRLIAPLLRDKHSDPGVVCVDEARRFAVALAGGHSGGANALAERIADALGAIPVVTTASDATGSTPLDELAELFDATPDGDLAGCGVAVLNGDPVRLVNPLGFPLPALPENVSEHAHGAEWTVLIDDRLPPTTLPGKVLRLVPRTLVVGVGSARDVPTAAVNATLELLASEYGLDPRAVRAFASIDLKADERGILEAVQDFAFWHGGAGDGVEPPTLLTHTAEQLSTVDVPNPSEVVRAEVGTPSVAEAAALRTATQLAGGGRVELCVPKTKGDNVTVAAARIHPRGRLAVVGLGPGAADLRTPRAEAELRRASTVVGLDQYVDQVRHLLRPGTDIRVSGLGAEEERAREAVELAEAGAAVALIGSGDAGIYAMASPALEQADESIEVACVPGVTAALASAALLGAPLGHDHALISLSDLHTPWPAIQRRVRAAAEGDFVVCFYNPRSRDRHWQLGAALDILREHRPAGTPVGAVRQASRDGQRVYLAPIAEFDVEQVDMFTTVVVGSSQSKVVGGRMVTPRGYRWMAD</sequence>
<dbReference type="EC" id="2.1.1.131" evidence="9"/>
<dbReference type="InterPro" id="IPR006363">
    <property type="entry name" value="Cbl_synth_CobJ/CibH_dom"/>
</dbReference>
<protein>
    <submittedName>
        <fullName evidence="9">Precorrin-3B C(17)-methyltransferase</fullName>
        <ecNumber evidence="9">2.1.1.131</ecNumber>
    </submittedName>
</protein>
<dbReference type="GO" id="GO:0009236">
    <property type="term" value="P:cobalamin biosynthetic process"/>
    <property type="evidence" value="ECO:0007669"/>
    <property type="project" value="UniProtKB-UniPathway"/>
</dbReference>
<reference evidence="9 10" key="1">
    <citation type="submission" date="2019-09" db="EMBL/GenBank/DDBJ databases">
        <title>Goodfellowia gen. nov., a new genus of the Pseudonocardineae related to Actinoalloteichus, containing Goodfellowia coeruleoviolacea gen. nov., comb. nov. gen. nov., comb. nov.</title>
        <authorList>
            <person name="Labeda D."/>
        </authorList>
    </citation>
    <scope>NUCLEOTIDE SEQUENCE [LARGE SCALE GENOMIC DNA]</scope>
    <source>
        <strain evidence="9 10">AN110305</strain>
    </source>
</reference>
<proteinExistence type="predicted"/>
<accession>A0A5B2X5Q2</accession>
<dbReference type="SUPFAM" id="SSF53790">
    <property type="entry name" value="Tetrapyrrole methylase"/>
    <property type="match status" value="1"/>
</dbReference>
<comment type="pathway">
    <text evidence="1">Cofactor biosynthesis; adenosylcobalamin biosynthesis.</text>
</comment>
<evidence type="ECO:0000256" key="3">
    <source>
        <dbReference type="ARBA" id="ARBA00022603"/>
    </source>
</evidence>
<dbReference type="InterPro" id="IPR014776">
    <property type="entry name" value="4pyrrole_Mease_sub2"/>
</dbReference>
<comment type="caution">
    <text evidence="9">The sequence shown here is derived from an EMBL/GenBank/DDBJ whole genome shotgun (WGS) entry which is preliminary data.</text>
</comment>
<dbReference type="PANTHER" id="PTHR47036:SF1">
    <property type="entry name" value="COBALT-FACTOR III C(17)-METHYLTRANSFERASE-RELATED"/>
    <property type="match status" value="1"/>
</dbReference>
<dbReference type="CDD" id="cd11646">
    <property type="entry name" value="Precorrin_3B_C17_MT"/>
    <property type="match status" value="1"/>
</dbReference>
<dbReference type="GO" id="GO:0032259">
    <property type="term" value="P:methylation"/>
    <property type="evidence" value="ECO:0007669"/>
    <property type="project" value="UniProtKB-KW"/>
</dbReference>
<dbReference type="InterPro" id="IPR000878">
    <property type="entry name" value="4pyrrol_Mease"/>
</dbReference>
<dbReference type="EMBL" id="VUOB01000041">
    <property type="protein sequence ID" value="KAA2258563.1"/>
    <property type="molecule type" value="Genomic_DNA"/>
</dbReference>
<dbReference type="InterPro" id="IPR014777">
    <property type="entry name" value="4pyrrole_Mease_sub1"/>
</dbReference>
<dbReference type="Gene3D" id="3.30.420.180">
    <property type="entry name" value="CobE/GbiG C-terminal domain"/>
    <property type="match status" value="1"/>
</dbReference>
<dbReference type="InterPro" id="IPR002750">
    <property type="entry name" value="CobE/GbiG_C"/>
</dbReference>
<dbReference type="PANTHER" id="PTHR47036">
    <property type="entry name" value="COBALT-FACTOR III C(17)-METHYLTRANSFERASE-RELATED"/>
    <property type="match status" value="1"/>
</dbReference>
<dbReference type="Gene3D" id="3.40.50.11220">
    <property type="match status" value="1"/>
</dbReference>
<dbReference type="AlphaFoldDB" id="A0A5B2X5Q2"/>